<dbReference type="Proteomes" id="UP000676079">
    <property type="component" value="Chromosome"/>
</dbReference>
<evidence type="ECO:0000313" key="3">
    <source>
        <dbReference type="EMBL" id="QUX25515.1"/>
    </source>
</evidence>
<dbReference type="SUPFAM" id="SSF53474">
    <property type="entry name" value="alpha/beta-Hydrolases"/>
    <property type="match status" value="1"/>
</dbReference>
<keyword evidence="2" id="KW-0378">Hydrolase</keyword>
<dbReference type="PANTHER" id="PTHR21661">
    <property type="entry name" value="EPOXIDE HYDROLASE 1-RELATED"/>
    <property type="match status" value="1"/>
</dbReference>
<accession>A0ABX8BTE7</accession>
<sequence>MLYWLTDTATSSAYVGYVDEAGRGEVDEDSGVPTGVLVFAHDVGIRRYSEAENTIVRWTDVEGRGGHFAALEEPDLLLDDVRVFFADLR</sequence>
<gene>
    <name evidence="3" type="ORF">KGD84_15505</name>
</gene>
<name>A0ABX8BTE7_9ACTN</name>
<evidence type="ECO:0000256" key="1">
    <source>
        <dbReference type="ARBA" id="ARBA00010088"/>
    </source>
</evidence>
<protein>
    <recommendedName>
        <fullName evidence="5">Alpha/beta hydrolase</fullName>
    </recommendedName>
</protein>
<comment type="similarity">
    <text evidence="1">Belongs to the peptidase S33 family.</text>
</comment>
<reference evidence="3 4" key="1">
    <citation type="submission" date="2021-05" db="EMBL/GenBank/DDBJ databases">
        <title>Direct Submission.</title>
        <authorList>
            <person name="Li K."/>
            <person name="Gao J."/>
        </authorList>
    </citation>
    <scope>NUCLEOTIDE SEQUENCE [LARGE SCALE GENOMIC DNA]</scope>
    <source>
        <strain evidence="3 4">Mg02</strain>
    </source>
</reference>
<dbReference type="InterPro" id="IPR029058">
    <property type="entry name" value="AB_hydrolase_fold"/>
</dbReference>
<proteinExistence type="inferred from homology"/>
<evidence type="ECO:0008006" key="5">
    <source>
        <dbReference type="Google" id="ProtNLM"/>
    </source>
</evidence>
<dbReference type="RefSeq" id="WP_220561093.1">
    <property type="nucleotide sequence ID" value="NZ_CP074133.1"/>
</dbReference>
<dbReference type="Gene3D" id="3.40.50.1820">
    <property type="entry name" value="alpha/beta hydrolase"/>
    <property type="match status" value="1"/>
</dbReference>
<keyword evidence="4" id="KW-1185">Reference proteome</keyword>
<evidence type="ECO:0000313" key="4">
    <source>
        <dbReference type="Proteomes" id="UP000676079"/>
    </source>
</evidence>
<dbReference type="PANTHER" id="PTHR21661:SF35">
    <property type="entry name" value="EPOXIDE HYDROLASE"/>
    <property type="match status" value="1"/>
</dbReference>
<dbReference type="EMBL" id="CP074133">
    <property type="protein sequence ID" value="QUX25515.1"/>
    <property type="molecule type" value="Genomic_DNA"/>
</dbReference>
<organism evidence="3 4">
    <name type="scientific">Nocardiopsis changdeensis</name>
    <dbReference type="NCBI Taxonomy" id="2831969"/>
    <lineage>
        <taxon>Bacteria</taxon>
        <taxon>Bacillati</taxon>
        <taxon>Actinomycetota</taxon>
        <taxon>Actinomycetes</taxon>
        <taxon>Streptosporangiales</taxon>
        <taxon>Nocardiopsidaceae</taxon>
        <taxon>Nocardiopsis</taxon>
    </lineage>
</organism>
<evidence type="ECO:0000256" key="2">
    <source>
        <dbReference type="ARBA" id="ARBA00022801"/>
    </source>
</evidence>